<evidence type="ECO:0000313" key="1">
    <source>
        <dbReference type="EMBL" id="QJI01113.1"/>
    </source>
</evidence>
<dbReference type="EMBL" id="MT144899">
    <property type="protein sequence ID" value="QJI01113.1"/>
    <property type="molecule type" value="Genomic_DNA"/>
</dbReference>
<accession>A0A6M3XTL7</accession>
<reference evidence="1" key="1">
    <citation type="submission" date="2020-03" db="EMBL/GenBank/DDBJ databases">
        <title>The deep terrestrial virosphere.</title>
        <authorList>
            <person name="Holmfeldt K."/>
            <person name="Nilsson E."/>
            <person name="Simone D."/>
            <person name="Lopez-Fernandez M."/>
            <person name="Wu X."/>
            <person name="de Brujin I."/>
            <person name="Lundin D."/>
            <person name="Andersson A."/>
            <person name="Bertilsson S."/>
            <person name="Dopson M."/>
        </authorList>
    </citation>
    <scope>NUCLEOTIDE SEQUENCE</scope>
    <source>
        <strain evidence="1">TM448B02294</strain>
    </source>
</reference>
<proteinExistence type="predicted"/>
<sequence length="48" mass="5702">METKKKCYCDQIIIRTCEQCKPFRKFGTIRLEKLNEKICSVCGKIIFN</sequence>
<dbReference type="AlphaFoldDB" id="A0A6M3XTL7"/>
<gene>
    <name evidence="1" type="ORF">TM448B02294_0006</name>
</gene>
<name>A0A6M3XTL7_9ZZZZ</name>
<organism evidence="1">
    <name type="scientific">viral metagenome</name>
    <dbReference type="NCBI Taxonomy" id="1070528"/>
    <lineage>
        <taxon>unclassified sequences</taxon>
        <taxon>metagenomes</taxon>
        <taxon>organismal metagenomes</taxon>
    </lineage>
</organism>
<protein>
    <submittedName>
        <fullName evidence="1">Uncharacterized protein</fullName>
    </submittedName>
</protein>